<keyword evidence="2" id="KW-0762">Sugar transport</keyword>
<evidence type="ECO:0000256" key="3">
    <source>
        <dbReference type="ARBA" id="ARBA00022679"/>
    </source>
</evidence>
<dbReference type="PANTHER" id="PTHR34382">
    <property type="entry name" value="PTS SYSTEM N,N'-DIACETYLCHITOBIOSE-SPECIFIC EIIA COMPONENT"/>
    <property type="match status" value="1"/>
</dbReference>
<evidence type="ECO:0000256" key="6">
    <source>
        <dbReference type="SAM" id="Coils"/>
    </source>
</evidence>
<dbReference type="RefSeq" id="WP_242943445.1">
    <property type="nucleotide sequence ID" value="NZ_CAJKTF010000026.1"/>
</dbReference>
<keyword evidence="1" id="KW-0813">Transport</keyword>
<feature type="modified residue" description="Phosphohistidine; by HPr" evidence="5">
    <location>
        <position position="94"/>
    </location>
</feature>
<proteinExistence type="predicted"/>
<dbReference type="SUPFAM" id="SSF46973">
    <property type="entry name" value="Enzyme IIa from lactose specific PTS, IIa-lac"/>
    <property type="match status" value="1"/>
</dbReference>
<dbReference type="PANTHER" id="PTHR34382:SF7">
    <property type="entry name" value="PTS SYSTEM N,N'-DIACETYLCHITOBIOSE-SPECIFIC EIIA COMPONENT"/>
    <property type="match status" value="1"/>
</dbReference>
<keyword evidence="8" id="KW-1185">Reference proteome</keyword>
<sequence>MEEEKSPMTGMTQEEKDEYVMGKAMDIIMGSGDARLHASKAMDHIAKGELDEAKAELKEADKLQAEAHNVQTEMIQGDIRGGDEKMGYYVLFAHAQDTLMTIQVEINMTKSMLKIAKNYEKRLADLEAKVQG</sequence>
<keyword evidence="3" id="KW-0808">Transferase</keyword>
<reference evidence="7 8" key="1">
    <citation type="submission" date="2017-02" db="EMBL/GenBank/DDBJ databases">
        <authorList>
            <person name="Peterson S.W."/>
        </authorList>
    </citation>
    <scope>NUCLEOTIDE SEQUENCE [LARGE SCALE GENOMIC DNA]</scope>
    <source>
        <strain evidence="7 8">ATCC 27749</strain>
    </source>
</reference>
<evidence type="ECO:0000256" key="4">
    <source>
        <dbReference type="ARBA" id="ARBA00022683"/>
    </source>
</evidence>
<evidence type="ECO:0000256" key="2">
    <source>
        <dbReference type="ARBA" id="ARBA00022597"/>
    </source>
</evidence>
<dbReference type="InterPro" id="IPR003188">
    <property type="entry name" value="PTS_IIA_lac/cel"/>
</dbReference>
<organism evidence="7 8">
    <name type="scientific">Gemmiger formicilis</name>
    <dbReference type="NCBI Taxonomy" id="745368"/>
    <lineage>
        <taxon>Bacteria</taxon>
        <taxon>Bacillati</taxon>
        <taxon>Bacillota</taxon>
        <taxon>Clostridia</taxon>
        <taxon>Eubacteriales</taxon>
        <taxon>Gemmiger</taxon>
    </lineage>
</organism>
<protein>
    <submittedName>
        <fullName evidence="7">PTS system, cellobiose-specific IIA component</fullName>
    </submittedName>
</protein>
<dbReference type="STRING" id="745368.SAMN02745178_02183"/>
<evidence type="ECO:0000256" key="1">
    <source>
        <dbReference type="ARBA" id="ARBA00022448"/>
    </source>
</evidence>
<dbReference type="InterPro" id="IPR036542">
    <property type="entry name" value="PTS_IIA_lac/cel_sf"/>
</dbReference>
<dbReference type="GeneID" id="93338631"/>
<evidence type="ECO:0000313" key="8">
    <source>
        <dbReference type="Proteomes" id="UP000190286"/>
    </source>
</evidence>
<keyword evidence="4" id="KW-0598">Phosphotransferase system</keyword>
<dbReference type="GO" id="GO:0016740">
    <property type="term" value="F:transferase activity"/>
    <property type="evidence" value="ECO:0007669"/>
    <property type="project" value="UniProtKB-KW"/>
</dbReference>
<evidence type="ECO:0000256" key="5">
    <source>
        <dbReference type="PROSITE-ProRule" id="PRU00418"/>
    </source>
</evidence>
<gene>
    <name evidence="7" type="ORF">SAMN02745178_02183</name>
</gene>
<dbReference type="Proteomes" id="UP000190286">
    <property type="component" value="Unassembled WGS sequence"/>
</dbReference>
<feature type="coiled-coil region" evidence="6">
    <location>
        <begin position="46"/>
        <end position="73"/>
    </location>
</feature>
<dbReference type="AlphaFoldDB" id="A0A1T4XQW8"/>
<keyword evidence="6" id="KW-0175">Coiled coil</keyword>
<dbReference type="Gene3D" id="1.20.58.80">
    <property type="entry name" value="Phosphotransferase system, lactose/cellobiose-type IIA subunit"/>
    <property type="match status" value="1"/>
</dbReference>
<dbReference type="Pfam" id="PF02255">
    <property type="entry name" value="PTS_IIA"/>
    <property type="match status" value="1"/>
</dbReference>
<dbReference type="PROSITE" id="PS51095">
    <property type="entry name" value="PTS_EIIA_TYPE_3"/>
    <property type="match status" value="1"/>
</dbReference>
<dbReference type="GO" id="GO:0009401">
    <property type="term" value="P:phosphoenolpyruvate-dependent sugar phosphotransferase system"/>
    <property type="evidence" value="ECO:0007669"/>
    <property type="project" value="UniProtKB-KW"/>
</dbReference>
<dbReference type="EMBL" id="FUYF01000014">
    <property type="protein sequence ID" value="SKA91942.1"/>
    <property type="molecule type" value="Genomic_DNA"/>
</dbReference>
<name>A0A1T4XQW8_9FIRM</name>
<evidence type="ECO:0000313" key="7">
    <source>
        <dbReference type="EMBL" id="SKA91942.1"/>
    </source>
</evidence>
<accession>A0A1T4XQW8</accession>